<evidence type="ECO:0000313" key="3">
    <source>
        <dbReference type="EMBL" id="NIH56741.1"/>
    </source>
</evidence>
<accession>A0ABX0SJC1</accession>
<proteinExistence type="predicted"/>
<dbReference type="InterPro" id="IPR006311">
    <property type="entry name" value="TAT_signal"/>
</dbReference>
<keyword evidence="1" id="KW-0732">Signal</keyword>
<keyword evidence="4" id="KW-1185">Reference proteome</keyword>
<feature type="signal peptide" evidence="1">
    <location>
        <begin position="1"/>
        <end position="21"/>
    </location>
</feature>
<dbReference type="EMBL" id="JAAMOZ010000001">
    <property type="protein sequence ID" value="NIH56741.1"/>
    <property type="molecule type" value="Genomic_DNA"/>
</dbReference>
<dbReference type="Pfam" id="PF09084">
    <property type="entry name" value="NMT1"/>
    <property type="match status" value="1"/>
</dbReference>
<dbReference type="PROSITE" id="PS51318">
    <property type="entry name" value="TAT"/>
    <property type="match status" value="1"/>
</dbReference>
<dbReference type="SUPFAM" id="SSF53850">
    <property type="entry name" value="Periplasmic binding protein-like II"/>
    <property type="match status" value="1"/>
</dbReference>
<dbReference type="RefSeq" id="WP_167165902.1">
    <property type="nucleotide sequence ID" value="NZ_BAAAOO010000015.1"/>
</dbReference>
<protein>
    <submittedName>
        <fullName evidence="3">NitT/TauT family transport system substrate-binding protein</fullName>
    </submittedName>
</protein>
<dbReference type="InterPro" id="IPR015168">
    <property type="entry name" value="SsuA/THI5"/>
</dbReference>
<dbReference type="PANTHER" id="PTHR31528">
    <property type="entry name" value="4-AMINO-5-HYDROXYMETHYL-2-METHYLPYRIMIDINE PHOSPHATE SYNTHASE THI11-RELATED"/>
    <property type="match status" value="1"/>
</dbReference>
<reference evidence="3 4" key="1">
    <citation type="submission" date="2020-02" db="EMBL/GenBank/DDBJ databases">
        <title>Sequencing the genomes of 1000 actinobacteria strains.</title>
        <authorList>
            <person name="Klenk H.-P."/>
        </authorList>
    </citation>
    <scope>NUCLEOTIDE SEQUENCE [LARGE SCALE GENOMIC DNA]</scope>
    <source>
        <strain evidence="3 4">DSM 19609</strain>
    </source>
</reference>
<name>A0ABX0SJC1_9ACTN</name>
<evidence type="ECO:0000259" key="2">
    <source>
        <dbReference type="Pfam" id="PF09084"/>
    </source>
</evidence>
<feature type="chain" id="PRO_5047543943" evidence="1">
    <location>
        <begin position="22"/>
        <end position="333"/>
    </location>
</feature>
<dbReference type="PANTHER" id="PTHR31528:SF15">
    <property type="entry name" value="RIBOFLAVIN-BINDING PROTEIN RIBY"/>
    <property type="match status" value="1"/>
</dbReference>
<sequence length="333" mass="34850">MKLSRRAFLGVAAAAGLVACAPNNGGSSASSSSGGGTALTLGLTYVPDIQFAPVYVAHKQGWYAEAGLDVTLRHHGANEQLLGALQTGDEDVVYAGGGEMLQARGEGIPVVDFATLYQQYPVAVIVPDASPVRSLSDLRGHSIGLPGEYGENWYCLLAVLAQAGLTRDDLDIQSIGYTQHAALTGGKVDSVVGYVNNDVVRFGEAGFAIRTLTVDDPPLVSVGFGTLDDTLAARPDDLRALLAGTEKGASFCAQNPAQAVELSSEYIPTLTDDDQKAVAQATLTATMPLYQSDRFGQQDAGRWGRMATFFASNGLVSQEVPAEEAFSTVITEG</sequence>
<dbReference type="Proteomes" id="UP000749311">
    <property type="component" value="Unassembled WGS sequence"/>
</dbReference>
<dbReference type="PROSITE" id="PS51257">
    <property type="entry name" value="PROKAR_LIPOPROTEIN"/>
    <property type="match status" value="1"/>
</dbReference>
<organism evidence="3 4">
    <name type="scientific">Brooklawnia cerclae</name>
    <dbReference type="NCBI Taxonomy" id="349934"/>
    <lineage>
        <taxon>Bacteria</taxon>
        <taxon>Bacillati</taxon>
        <taxon>Actinomycetota</taxon>
        <taxon>Actinomycetes</taxon>
        <taxon>Propionibacteriales</taxon>
        <taxon>Propionibacteriaceae</taxon>
        <taxon>Brooklawnia</taxon>
    </lineage>
</organism>
<gene>
    <name evidence="3" type="ORF">FB473_001386</name>
</gene>
<evidence type="ECO:0000313" key="4">
    <source>
        <dbReference type="Proteomes" id="UP000749311"/>
    </source>
</evidence>
<evidence type="ECO:0000256" key="1">
    <source>
        <dbReference type="SAM" id="SignalP"/>
    </source>
</evidence>
<dbReference type="Gene3D" id="3.40.190.10">
    <property type="entry name" value="Periplasmic binding protein-like II"/>
    <property type="match status" value="2"/>
</dbReference>
<dbReference type="InterPro" id="IPR027939">
    <property type="entry name" value="NMT1/THI5"/>
</dbReference>
<comment type="caution">
    <text evidence="3">The sequence shown here is derived from an EMBL/GenBank/DDBJ whole genome shotgun (WGS) entry which is preliminary data.</text>
</comment>
<feature type="domain" description="SsuA/THI5-like" evidence="2">
    <location>
        <begin position="50"/>
        <end position="259"/>
    </location>
</feature>